<comment type="similarity">
    <text evidence="1">Belongs to the MIF family.</text>
</comment>
<accession>A0A8J9VZE1</accession>
<evidence type="ECO:0000313" key="3">
    <source>
        <dbReference type="Proteomes" id="UP000838412"/>
    </source>
</evidence>
<dbReference type="InterPro" id="IPR014347">
    <property type="entry name" value="Tautomerase/MIF_sf"/>
</dbReference>
<dbReference type="SUPFAM" id="SSF55331">
    <property type="entry name" value="Tautomerase/MIF"/>
    <property type="match status" value="1"/>
</dbReference>
<evidence type="ECO:0000313" key="2">
    <source>
        <dbReference type="EMBL" id="CAH1230802.1"/>
    </source>
</evidence>
<gene>
    <name evidence="2" type="primary">Hypp340</name>
    <name evidence="2" type="ORF">BLAG_LOCUS1148</name>
</gene>
<dbReference type="EMBL" id="OV696686">
    <property type="protein sequence ID" value="CAH1230802.1"/>
    <property type="molecule type" value="Genomic_DNA"/>
</dbReference>
<dbReference type="Pfam" id="PF01187">
    <property type="entry name" value="MIF"/>
    <property type="match status" value="1"/>
</dbReference>
<dbReference type="AlphaFoldDB" id="A0A8J9VZE1"/>
<evidence type="ECO:0000256" key="1">
    <source>
        <dbReference type="ARBA" id="ARBA00005851"/>
    </source>
</evidence>
<dbReference type="Proteomes" id="UP000838412">
    <property type="component" value="Chromosome 1"/>
</dbReference>
<reference evidence="2" key="1">
    <citation type="submission" date="2022-01" db="EMBL/GenBank/DDBJ databases">
        <authorList>
            <person name="Braso-Vives M."/>
        </authorList>
    </citation>
    <scope>NUCLEOTIDE SEQUENCE</scope>
</reference>
<dbReference type="Gene3D" id="3.30.429.10">
    <property type="entry name" value="Macrophage Migration Inhibitory Factor"/>
    <property type="match status" value="1"/>
</dbReference>
<keyword evidence="3" id="KW-1185">Reference proteome</keyword>
<organism evidence="2 3">
    <name type="scientific">Branchiostoma lanceolatum</name>
    <name type="common">Common lancelet</name>
    <name type="synonym">Amphioxus lanceolatum</name>
    <dbReference type="NCBI Taxonomy" id="7740"/>
    <lineage>
        <taxon>Eukaryota</taxon>
        <taxon>Metazoa</taxon>
        <taxon>Chordata</taxon>
        <taxon>Cephalochordata</taxon>
        <taxon>Leptocardii</taxon>
        <taxon>Amphioxiformes</taxon>
        <taxon>Branchiostomatidae</taxon>
        <taxon>Branchiostoma</taxon>
    </lineage>
</organism>
<name>A0A8J9VZE1_BRALA</name>
<protein>
    <submittedName>
        <fullName evidence="2">Hypp340 protein</fullName>
    </submittedName>
</protein>
<sequence>MVFVRAGQRAIMGGTARPFVLCEVSAVGSFAKEDHKRCHGEALKKFLSDHLNVREERVAILLKNLDRLDVY</sequence>
<dbReference type="InterPro" id="IPR001398">
    <property type="entry name" value="Macrophage_inhib_fac"/>
</dbReference>
<proteinExistence type="inferred from homology"/>